<dbReference type="Proteomes" id="UP000574390">
    <property type="component" value="Unassembled WGS sequence"/>
</dbReference>
<protein>
    <submittedName>
        <fullName evidence="2">Uncharacterized protein</fullName>
    </submittedName>
</protein>
<feature type="compositionally biased region" description="Polar residues" evidence="1">
    <location>
        <begin position="1"/>
        <end position="16"/>
    </location>
</feature>
<name>A0A7J6NAE9_PEROL</name>
<evidence type="ECO:0000313" key="3">
    <source>
        <dbReference type="Proteomes" id="UP000574390"/>
    </source>
</evidence>
<gene>
    <name evidence="2" type="ORF">FOZ62_020215</name>
</gene>
<comment type="caution">
    <text evidence="2">The sequence shown here is derived from an EMBL/GenBank/DDBJ whole genome shotgun (WGS) entry which is preliminary data.</text>
</comment>
<evidence type="ECO:0000313" key="2">
    <source>
        <dbReference type="EMBL" id="KAF4680724.1"/>
    </source>
</evidence>
<dbReference type="AlphaFoldDB" id="A0A7J6NAE9"/>
<sequence length="107" mass="12308">MAKLQQQQHATDQGGRSSCIHMKGGHTGDDDDEHSTSNIGWYEYNFGKAYSSRGINPAVVKEYYIRYLHLRAMHGLSLHPRDTLRIVNDEFGADTRTQYHLRRGCRI</sequence>
<evidence type="ECO:0000256" key="1">
    <source>
        <dbReference type="SAM" id="MobiDB-lite"/>
    </source>
</evidence>
<feature type="region of interest" description="Disordered" evidence="1">
    <location>
        <begin position="1"/>
        <end position="34"/>
    </location>
</feature>
<proteinExistence type="predicted"/>
<feature type="non-terminal residue" evidence="2">
    <location>
        <position position="107"/>
    </location>
</feature>
<accession>A0A7J6NAE9</accession>
<organism evidence="2 3">
    <name type="scientific">Perkinsus olseni</name>
    <name type="common">Perkinsus atlanticus</name>
    <dbReference type="NCBI Taxonomy" id="32597"/>
    <lineage>
        <taxon>Eukaryota</taxon>
        <taxon>Sar</taxon>
        <taxon>Alveolata</taxon>
        <taxon>Perkinsozoa</taxon>
        <taxon>Perkinsea</taxon>
        <taxon>Perkinsida</taxon>
        <taxon>Perkinsidae</taxon>
        <taxon>Perkinsus</taxon>
    </lineage>
</organism>
<reference evidence="2 3" key="1">
    <citation type="submission" date="2020-04" db="EMBL/GenBank/DDBJ databases">
        <title>Perkinsus olseni comparative genomics.</title>
        <authorList>
            <person name="Bogema D.R."/>
        </authorList>
    </citation>
    <scope>NUCLEOTIDE SEQUENCE [LARGE SCALE GENOMIC DNA]</scope>
    <source>
        <strain evidence="2">ATCC PRA-205</strain>
    </source>
</reference>
<dbReference type="EMBL" id="JABANM010037744">
    <property type="protein sequence ID" value="KAF4680724.1"/>
    <property type="molecule type" value="Genomic_DNA"/>
</dbReference>